<dbReference type="Proteomes" id="UP000234181">
    <property type="component" value="Unassembled WGS sequence"/>
</dbReference>
<evidence type="ECO:0000313" key="1">
    <source>
        <dbReference type="EMBL" id="SON79452.1"/>
    </source>
</evidence>
<dbReference type="EMBL" id="OCYT01000086">
    <property type="protein sequence ID" value="SON79452.1"/>
    <property type="molecule type" value="Genomic_DNA"/>
</dbReference>
<evidence type="ECO:0000313" key="4">
    <source>
        <dbReference type="Proteomes" id="UP000234181"/>
    </source>
</evidence>
<accession>A0AB38DY39</accession>
<evidence type="ECO:0000313" key="2">
    <source>
        <dbReference type="EMBL" id="SON86473.1"/>
    </source>
</evidence>
<reference evidence="3 4" key="1">
    <citation type="submission" date="2017-10" db="EMBL/GenBank/DDBJ databases">
        <authorList>
            <person name="Regsiter A."/>
            <person name="William W."/>
        </authorList>
    </citation>
    <scope>NUCLEOTIDE SEQUENCE [LARGE SCALE GENOMIC DNA]</scope>
    <source>
        <strain evidence="1 4">CFBP6984</strain>
        <strain evidence="2 3">CFBP7430</strain>
    </source>
</reference>
<comment type="caution">
    <text evidence="2">The sequence shown here is derived from an EMBL/GenBank/DDBJ whole genome shotgun (WGS) entry which is preliminary data.</text>
</comment>
<name>A0AB38DY39_XANCH</name>
<dbReference type="Proteomes" id="UP000234166">
    <property type="component" value="Unassembled WGS sequence"/>
</dbReference>
<dbReference type="AlphaFoldDB" id="A0AB38DY39"/>
<evidence type="ECO:0008006" key="5">
    <source>
        <dbReference type="Google" id="ProtNLM"/>
    </source>
</evidence>
<proteinExistence type="predicted"/>
<organism evidence="2 3">
    <name type="scientific">Xanthomonas campestris pv. phaseoli</name>
    <dbReference type="NCBI Taxonomy" id="317013"/>
    <lineage>
        <taxon>Bacteria</taxon>
        <taxon>Pseudomonadati</taxon>
        <taxon>Pseudomonadota</taxon>
        <taxon>Gammaproteobacteria</taxon>
        <taxon>Lysobacterales</taxon>
        <taxon>Lysobacteraceae</taxon>
        <taxon>Xanthomonas</taxon>
    </lineage>
</organism>
<sequence>MSLGRPGPATRIGPLRFGMGRLALRGLQSPGSRNTLADSGAAMHAKASGVRSCTGSRGAALPPV</sequence>
<protein>
    <recommendedName>
        <fullName evidence="5">Secreted protein</fullName>
    </recommendedName>
</protein>
<keyword evidence="4" id="KW-1185">Reference proteome</keyword>
<evidence type="ECO:0000313" key="3">
    <source>
        <dbReference type="Proteomes" id="UP000234166"/>
    </source>
</evidence>
<gene>
    <name evidence="1" type="ORF">XAP6984_310102</name>
    <name evidence="2" type="ORF">XAP7430_260101</name>
</gene>
<dbReference type="EMBL" id="OCYS01000079">
    <property type="protein sequence ID" value="SON86473.1"/>
    <property type="molecule type" value="Genomic_DNA"/>
</dbReference>